<comment type="caution">
    <text evidence="1">The sequence shown here is derived from an EMBL/GenBank/DDBJ whole genome shotgun (WGS) entry which is preliminary data.</text>
</comment>
<name>A0A7J5B147_9MICO</name>
<evidence type="ECO:0000313" key="2">
    <source>
        <dbReference type="Proteomes" id="UP000490386"/>
    </source>
</evidence>
<proteinExistence type="predicted"/>
<dbReference type="Proteomes" id="UP000490386">
    <property type="component" value="Unassembled WGS sequence"/>
</dbReference>
<protein>
    <submittedName>
        <fullName evidence="1">Uncharacterized protein</fullName>
    </submittedName>
</protein>
<gene>
    <name evidence="1" type="ORF">F8O03_10575</name>
</gene>
<sequence length="117" mass="12232">MPETMPTVPIAVPVIGPTLPAVDAVRAQILRELQLVALDNARALQAFDSGARDICSGLRLLANADTWSSPAQRCLALEAELLADAISLVATAAALAEEDYRSVHDALALESAALSAR</sequence>
<organism evidence="1 2">
    <name type="scientific">Pseudoclavibacter terrae</name>
    <dbReference type="NCBI Taxonomy" id="1530195"/>
    <lineage>
        <taxon>Bacteria</taxon>
        <taxon>Bacillati</taxon>
        <taxon>Actinomycetota</taxon>
        <taxon>Actinomycetes</taxon>
        <taxon>Micrococcales</taxon>
        <taxon>Microbacteriaceae</taxon>
        <taxon>Pseudoclavibacter</taxon>
    </lineage>
</organism>
<dbReference type="AlphaFoldDB" id="A0A7J5B147"/>
<reference evidence="1 2" key="1">
    <citation type="submission" date="2019-09" db="EMBL/GenBank/DDBJ databases">
        <title>Phylogeny of genus Pseudoclavibacter and closely related genus.</title>
        <authorList>
            <person name="Li Y."/>
        </authorList>
    </citation>
    <scope>NUCLEOTIDE SEQUENCE [LARGE SCALE GENOMIC DNA]</scope>
    <source>
        <strain evidence="1 2">THG-MD12</strain>
    </source>
</reference>
<evidence type="ECO:0000313" key="1">
    <source>
        <dbReference type="EMBL" id="KAB1637653.1"/>
    </source>
</evidence>
<dbReference type="OrthoDB" id="5118552at2"/>
<accession>A0A7J5B147</accession>
<keyword evidence="2" id="KW-1185">Reference proteome</keyword>
<dbReference type="RefSeq" id="WP_151423845.1">
    <property type="nucleotide sequence ID" value="NZ_WBJX01000003.1"/>
</dbReference>
<dbReference type="EMBL" id="WBJX01000003">
    <property type="protein sequence ID" value="KAB1637653.1"/>
    <property type="molecule type" value="Genomic_DNA"/>
</dbReference>